<keyword evidence="3 6" id="KW-0489">Methyltransferase</keyword>
<name>A0A2X4XA34_9GAMM</name>
<dbReference type="SUPFAM" id="SSF53335">
    <property type="entry name" value="S-adenosyl-L-methionine-dependent methyltransferases"/>
    <property type="match status" value="1"/>
</dbReference>
<dbReference type="InterPro" id="IPR007848">
    <property type="entry name" value="Small_mtfrase_dom"/>
</dbReference>
<dbReference type="AlphaFoldDB" id="A0A2X4XA34"/>
<dbReference type="KEGG" id="lri:NCTC12151_00830"/>
<dbReference type="PRINTS" id="PR00507">
    <property type="entry name" value="N12N6MTFRASE"/>
</dbReference>
<keyword evidence="10" id="KW-1185">Reference proteome</keyword>
<organism evidence="9 10">
    <name type="scientific">Leminorella richardii</name>
    <dbReference type="NCBI Taxonomy" id="158841"/>
    <lineage>
        <taxon>Bacteria</taxon>
        <taxon>Pseudomonadati</taxon>
        <taxon>Pseudomonadota</taxon>
        <taxon>Gammaproteobacteria</taxon>
        <taxon>Enterobacterales</taxon>
        <taxon>Budviciaceae</taxon>
        <taxon>Leminorella</taxon>
    </lineage>
</organism>
<evidence type="ECO:0000256" key="2">
    <source>
        <dbReference type="ARBA" id="ARBA00022552"/>
    </source>
</evidence>
<feature type="domain" description="Methyltransferase small" evidence="7">
    <location>
        <begin position="167"/>
        <end position="332"/>
    </location>
</feature>
<evidence type="ECO:0000259" key="8">
    <source>
        <dbReference type="Pfam" id="PF08468"/>
    </source>
</evidence>
<dbReference type="NCBIfam" id="NF007023">
    <property type="entry name" value="PRK09489.1"/>
    <property type="match status" value="1"/>
</dbReference>
<keyword evidence="5 6" id="KW-0949">S-adenosyl-L-methionine</keyword>
<dbReference type="HAMAP" id="MF_01862">
    <property type="entry name" value="16SrRNA_methyltr_C"/>
    <property type="match status" value="1"/>
</dbReference>
<dbReference type="OrthoDB" id="9816072at2"/>
<comment type="subunit">
    <text evidence="6">Monomer.</text>
</comment>
<dbReference type="EMBL" id="LS483470">
    <property type="protein sequence ID" value="SQI36615.1"/>
    <property type="molecule type" value="Genomic_DNA"/>
</dbReference>
<keyword evidence="4 6" id="KW-0808">Transferase</keyword>
<dbReference type="Pfam" id="PF05175">
    <property type="entry name" value="MTS"/>
    <property type="match status" value="1"/>
</dbReference>
<comment type="similarity">
    <text evidence="6">Belongs to the methyltransferase superfamily. RsmC family.</text>
</comment>
<comment type="subcellular location">
    <subcellularLocation>
        <location evidence="6">Cytoplasm</location>
    </subcellularLocation>
</comment>
<evidence type="ECO:0000256" key="3">
    <source>
        <dbReference type="ARBA" id="ARBA00022603"/>
    </source>
</evidence>
<reference evidence="9 10" key="1">
    <citation type="submission" date="2018-06" db="EMBL/GenBank/DDBJ databases">
        <authorList>
            <consortium name="Pathogen Informatics"/>
            <person name="Doyle S."/>
        </authorList>
    </citation>
    <scope>NUCLEOTIDE SEQUENCE [LARGE SCALE GENOMIC DNA]</scope>
    <source>
        <strain evidence="9 10">NCTC12151</strain>
    </source>
</reference>
<feature type="domain" description="Methyltransferase small N-terminal" evidence="8">
    <location>
        <begin position="8"/>
        <end position="162"/>
    </location>
</feature>
<dbReference type="InterPro" id="IPR023543">
    <property type="entry name" value="rRNA_ssu_MeTfrase_C"/>
</dbReference>
<comment type="catalytic activity">
    <reaction evidence="6">
        <text>guanosine(1207) in 16S rRNA + S-adenosyl-L-methionine = N(2)-methylguanosine(1207) in 16S rRNA + S-adenosyl-L-homocysteine + H(+)</text>
        <dbReference type="Rhea" id="RHEA:42736"/>
        <dbReference type="Rhea" id="RHEA-COMP:10213"/>
        <dbReference type="Rhea" id="RHEA-COMP:10214"/>
        <dbReference type="ChEBI" id="CHEBI:15378"/>
        <dbReference type="ChEBI" id="CHEBI:57856"/>
        <dbReference type="ChEBI" id="CHEBI:59789"/>
        <dbReference type="ChEBI" id="CHEBI:74269"/>
        <dbReference type="ChEBI" id="CHEBI:74481"/>
        <dbReference type="EC" id="2.1.1.172"/>
    </reaction>
</comment>
<dbReference type="PANTHER" id="PTHR47816:SF4">
    <property type="entry name" value="RIBOSOMAL RNA SMALL SUBUNIT METHYLTRANSFERASE C"/>
    <property type="match status" value="1"/>
</dbReference>
<dbReference type="GO" id="GO:0052914">
    <property type="term" value="F:16S rRNA (guanine(1207)-N(2))-methyltransferase activity"/>
    <property type="evidence" value="ECO:0007669"/>
    <property type="project" value="UniProtKB-EC"/>
</dbReference>
<keyword evidence="2 6" id="KW-0698">rRNA processing</keyword>
<evidence type="ECO:0000256" key="6">
    <source>
        <dbReference type="HAMAP-Rule" id="MF_01862"/>
    </source>
</evidence>
<dbReference type="Gene3D" id="3.40.50.150">
    <property type="entry name" value="Vaccinia Virus protein VP39"/>
    <property type="match status" value="2"/>
</dbReference>
<evidence type="ECO:0000259" key="7">
    <source>
        <dbReference type="Pfam" id="PF05175"/>
    </source>
</evidence>
<accession>A0A2X4XA34</accession>
<dbReference type="RefSeq" id="WP_111739425.1">
    <property type="nucleotide sequence ID" value="NZ_LR698987.1"/>
</dbReference>
<dbReference type="Proteomes" id="UP000249005">
    <property type="component" value="Chromosome 1"/>
</dbReference>
<keyword evidence="1 6" id="KW-0963">Cytoplasm</keyword>
<evidence type="ECO:0000256" key="4">
    <source>
        <dbReference type="ARBA" id="ARBA00022679"/>
    </source>
</evidence>
<dbReference type="PANTHER" id="PTHR47816">
    <property type="entry name" value="RIBOSOMAL RNA SMALL SUBUNIT METHYLTRANSFERASE C"/>
    <property type="match status" value="1"/>
</dbReference>
<dbReference type="InterPro" id="IPR029063">
    <property type="entry name" value="SAM-dependent_MTases_sf"/>
</dbReference>
<dbReference type="InterPro" id="IPR002052">
    <property type="entry name" value="DNA_methylase_N6_adenine_CS"/>
</dbReference>
<sequence length="342" mass="37178">MSAYSPASEVILRHTDEFTERRVLFAGDIQDTLAARFEAKETRVYCTQYHHWNRLHPAMGDRATFSLLPDAALTDGIDTLIYYWPKSKQEARFQLDALLSLLPVGCELFIVGENRSGVRSAETLLADYGAIAKIDSARRCGLYHCRLERQATFSLEEWWSEYHLDDLIVKTLPGVFSQDGLDVGSRLLLSALQNVGGMVLDVGCGAGVLAAAMAKSAPGLKLTLSDVNAAALEAARATLAANGLHGEVLASDVFSDIQGRFNLIVSNPPFHDGLQTNLNAAEALIRGAVKHLHPGGRLCIVANAFLPYPNLLDAAFGSHEVLAQTGKFKVYQAILGRAARSR</sequence>
<dbReference type="CDD" id="cd02440">
    <property type="entry name" value="AdoMet_MTases"/>
    <property type="match status" value="1"/>
</dbReference>
<dbReference type="InterPro" id="IPR046977">
    <property type="entry name" value="RsmC/RlmG"/>
</dbReference>
<protein>
    <recommendedName>
        <fullName evidence="6">Ribosomal RNA small subunit methyltransferase C</fullName>
        <ecNumber evidence="6">2.1.1.172</ecNumber>
    </recommendedName>
    <alternativeName>
        <fullName evidence="6">16S rRNA m2G1207 methyltransferase</fullName>
    </alternativeName>
    <alternativeName>
        <fullName evidence="6">rRNA (guanine-N(2)-)-methyltransferase RsmC</fullName>
    </alternativeName>
</protein>
<dbReference type="InterPro" id="IPR013675">
    <property type="entry name" value="Mtase_sm_N"/>
</dbReference>
<evidence type="ECO:0000256" key="1">
    <source>
        <dbReference type="ARBA" id="ARBA00022490"/>
    </source>
</evidence>
<evidence type="ECO:0000313" key="9">
    <source>
        <dbReference type="EMBL" id="SQI36615.1"/>
    </source>
</evidence>
<evidence type="ECO:0000313" key="10">
    <source>
        <dbReference type="Proteomes" id="UP000249005"/>
    </source>
</evidence>
<proteinExistence type="inferred from homology"/>
<dbReference type="PROSITE" id="PS00092">
    <property type="entry name" value="N6_MTASE"/>
    <property type="match status" value="1"/>
</dbReference>
<gene>
    <name evidence="6 9" type="primary">rsmC</name>
    <name evidence="9" type="ORF">NCTC12151_00830</name>
</gene>
<dbReference type="GO" id="GO:0005737">
    <property type="term" value="C:cytoplasm"/>
    <property type="evidence" value="ECO:0007669"/>
    <property type="project" value="UniProtKB-SubCell"/>
</dbReference>
<comment type="function">
    <text evidence="6">Specifically methylates the guanine in position 1207 of 16S rRNA in the 30S particle.</text>
</comment>
<dbReference type="EC" id="2.1.1.172" evidence="6"/>
<evidence type="ECO:0000256" key="5">
    <source>
        <dbReference type="ARBA" id="ARBA00022691"/>
    </source>
</evidence>
<dbReference type="GO" id="GO:0003676">
    <property type="term" value="F:nucleic acid binding"/>
    <property type="evidence" value="ECO:0007669"/>
    <property type="project" value="InterPro"/>
</dbReference>
<dbReference type="Pfam" id="PF08468">
    <property type="entry name" value="MTS_N"/>
    <property type="match status" value="1"/>
</dbReference>